<evidence type="ECO:0000313" key="1">
    <source>
        <dbReference type="EMBL" id="GBE88317.1"/>
    </source>
</evidence>
<dbReference type="InParanoid" id="A0A401H1K3"/>
<dbReference type="Proteomes" id="UP000287166">
    <property type="component" value="Unassembled WGS sequence"/>
</dbReference>
<protein>
    <submittedName>
        <fullName evidence="1">Uncharacterized protein</fullName>
    </submittedName>
</protein>
<dbReference type="EMBL" id="BFAD01000013">
    <property type="protein sequence ID" value="GBE88317.1"/>
    <property type="molecule type" value="Genomic_DNA"/>
</dbReference>
<dbReference type="GeneID" id="38785234"/>
<proteinExistence type="predicted"/>
<accession>A0A401H1K3</accession>
<sequence length="58" mass="5911">MVSVAGPSATGGVPSVDDVSPISDFSMHLDMDVVPSMSSDLTAIEPTAPIPTFYTPDG</sequence>
<evidence type="ECO:0000313" key="2">
    <source>
        <dbReference type="Proteomes" id="UP000287166"/>
    </source>
</evidence>
<reference evidence="1 2" key="1">
    <citation type="journal article" date="2018" name="Sci. Rep.">
        <title>Genome sequence of the cauliflower mushroom Sparassis crispa (Hanabiratake) and its association with beneficial usage.</title>
        <authorList>
            <person name="Kiyama R."/>
            <person name="Furutani Y."/>
            <person name="Kawaguchi K."/>
            <person name="Nakanishi T."/>
        </authorList>
    </citation>
    <scope>NUCLEOTIDE SEQUENCE [LARGE SCALE GENOMIC DNA]</scope>
</reference>
<name>A0A401H1K3_9APHY</name>
<dbReference type="AlphaFoldDB" id="A0A401H1K3"/>
<organism evidence="1 2">
    <name type="scientific">Sparassis crispa</name>
    <dbReference type="NCBI Taxonomy" id="139825"/>
    <lineage>
        <taxon>Eukaryota</taxon>
        <taxon>Fungi</taxon>
        <taxon>Dikarya</taxon>
        <taxon>Basidiomycota</taxon>
        <taxon>Agaricomycotina</taxon>
        <taxon>Agaricomycetes</taxon>
        <taxon>Polyporales</taxon>
        <taxon>Sparassidaceae</taxon>
        <taxon>Sparassis</taxon>
    </lineage>
</organism>
<comment type="caution">
    <text evidence="1">The sequence shown here is derived from an EMBL/GenBank/DDBJ whole genome shotgun (WGS) entry which is preliminary data.</text>
</comment>
<dbReference type="RefSeq" id="XP_027619230.1">
    <property type="nucleotide sequence ID" value="XM_027763429.1"/>
</dbReference>
<gene>
    <name evidence="1" type="ORF">SCP_1301320</name>
</gene>
<keyword evidence="2" id="KW-1185">Reference proteome</keyword>